<dbReference type="Proteomes" id="UP000008957">
    <property type="component" value="Chromosome"/>
</dbReference>
<keyword evidence="7 8" id="KW-0472">Membrane</keyword>
<dbReference type="AlphaFoldDB" id="A0AB94IYQ3"/>
<feature type="transmembrane region" description="Helical" evidence="8">
    <location>
        <begin position="363"/>
        <end position="382"/>
    </location>
</feature>
<reference evidence="9 10" key="2">
    <citation type="submission" date="2010-03" db="EMBL/GenBank/DDBJ databases">
        <authorList>
            <person name="Pajon A."/>
        </authorList>
    </citation>
    <scope>NUCLEOTIDE SEQUENCE [LARGE SCALE GENOMIC DNA]</scope>
    <source>
        <strain evidence="9 10">SGP1</strain>
    </source>
</reference>
<evidence type="ECO:0000256" key="7">
    <source>
        <dbReference type="ARBA" id="ARBA00023136"/>
    </source>
</evidence>
<dbReference type="EMBL" id="FP929056">
    <property type="protein sequence ID" value="CBL28850.1"/>
    <property type="molecule type" value="Genomic_DNA"/>
</dbReference>
<proteinExistence type="inferred from homology"/>
<organism evidence="9 10">
    <name type="scientific">Fretibacterium fastidiosum</name>
    <dbReference type="NCBI Taxonomy" id="651822"/>
    <lineage>
        <taxon>Bacteria</taxon>
        <taxon>Thermotogati</taxon>
        <taxon>Synergistota</taxon>
        <taxon>Synergistia</taxon>
        <taxon>Synergistales</taxon>
        <taxon>Aminobacteriaceae</taxon>
        <taxon>Fretibacterium</taxon>
    </lineage>
</organism>
<evidence type="ECO:0000256" key="1">
    <source>
        <dbReference type="ARBA" id="ARBA00004651"/>
    </source>
</evidence>
<dbReference type="PANTHER" id="PTHR30047:SF7">
    <property type="entry name" value="HIGH-AFFINITY CHOLINE TRANSPORT PROTEIN"/>
    <property type="match status" value="1"/>
</dbReference>
<dbReference type="GO" id="GO:0022857">
    <property type="term" value="F:transmembrane transporter activity"/>
    <property type="evidence" value="ECO:0007669"/>
    <property type="project" value="InterPro"/>
</dbReference>
<evidence type="ECO:0000256" key="6">
    <source>
        <dbReference type="ARBA" id="ARBA00022989"/>
    </source>
</evidence>
<dbReference type="KEGG" id="sbr:SY1_20940"/>
<dbReference type="RefSeq" id="WP_015556997.1">
    <property type="nucleotide sequence ID" value="NC_021038.1"/>
</dbReference>
<keyword evidence="5 8" id="KW-0812">Transmembrane</keyword>
<feature type="transmembrane region" description="Helical" evidence="8">
    <location>
        <begin position="332"/>
        <end position="351"/>
    </location>
</feature>
<name>A0AB94IYQ3_9BACT</name>
<evidence type="ECO:0000256" key="8">
    <source>
        <dbReference type="SAM" id="Phobius"/>
    </source>
</evidence>
<evidence type="ECO:0000256" key="5">
    <source>
        <dbReference type="ARBA" id="ARBA00022692"/>
    </source>
</evidence>
<protein>
    <submittedName>
        <fullName evidence="9">Choline-glycine betaine transporter</fullName>
    </submittedName>
</protein>
<feature type="transmembrane region" description="Helical" evidence="8">
    <location>
        <begin position="96"/>
        <end position="116"/>
    </location>
</feature>
<comment type="subcellular location">
    <subcellularLocation>
        <location evidence="1">Cell membrane</location>
        <topology evidence="1">Multi-pass membrane protein</topology>
    </subcellularLocation>
</comment>
<accession>A0AB94IYQ3</accession>
<evidence type="ECO:0000256" key="3">
    <source>
        <dbReference type="ARBA" id="ARBA00022448"/>
    </source>
</evidence>
<keyword evidence="3" id="KW-0813">Transport</keyword>
<keyword evidence="10" id="KW-1185">Reference proteome</keyword>
<evidence type="ECO:0000313" key="9">
    <source>
        <dbReference type="EMBL" id="CBL28850.1"/>
    </source>
</evidence>
<feature type="transmembrane region" description="Helical" evidence="8">
    <location>
        <begin position="55"/>
        <end position="76"/>
    </location>
</feature>
<dbReference type="GO" id="GO:0005886">
    <property type="term" value="C:plasma membrane"/>
    <property type="evidence" value="ECO:0007669"/>
    <property type="project" value="UniProtKB-SubCell"/>
</dbReference>
<feature type="transmembrane region" description="Helical" evidence="8">
    <location>
        <begin position="194"/>
        <end position="227"/>
    </location>
</feature>
<evidence type="ECO:0000256" key="2">
    <source>
        <dbReference type="ARBA" id="ARBA00005658"/>
    </source>
</evidence>
<feature type="transmembrane region" description="Helical" evidence="8">
    <location>
        <begin position="16"/>
        <end position="35"/>
    </location>
</feature>
<dbReference type="PANTHER" id="PTHR30047">
    <property type="entry name" value="HIGH-AFFINITY CHOLINE TRANSPORT PROTEIN-RELATED"/>
    <property type="match status" value="1"/>
</dbReference>
<evidence type="ECO:0000256" key="4">
    <source>
        <dbReference type="ARBA" id="ARBA00022475"/>
    </source>
</evidence>
<evidence type="ECO:0000313" key="10">
    <source>
        <dbReference type="Proteomes" id="UP000008957"/>
    </source>
</evidence>
<dbReference type="InterPro" id="IPR000060">
    <property type="entry name" value="BCCT_transptr"/>
</dbReference>
<feature type="transmembrane region" description="Helical" evidence="8">
    <location>
        <begin position="416"/>
        <end position="436"/>
    </location>
</feature>
<feature type="transmembrane region" description="Helical" evidence="8">
    <location>
        <begin position="274"/>
        <end position="294"/>
    </location>
</feature>
<gene>
    <name evidence="9" type="ORF">SY1_20940</name>
</gene>
<feature type="transmembrane region" description="Helical" evidence="8">
    <location>
        <begin position="239"/>
        <end position="262"/>
    </location>
</feature>
<comment type="similarity">
    <text evidence="2">Belongs to the BCCT transporter (TC 2.A.15) family.</text>
</comment>
<feature type="transmembrane region" description="Helical" evidence="8">
    <location>
        <begin position="156"/>
        <end position="174"/>
    </location>
</feature>
<feature type="transmembrane region" description="Helical" evidence="8">
    <location>
        <begin position="492"/>
        <end position="516"/>
    </location>
</feature>
<sequence>MDSKHSAPDVKRNIRWEVFIPAYVVVAIAAVVGVFNKDLLTAASNVFYFWSFDTFGWLYQLSIAASLVLVVAVTCFSKIGGMRIGGRDAKPRYGFWTWFAMALTGGIATGIVTWGVNEPVIYFGNVWGELDTLGIQPNTTRAAIFAIARTYYNWTVFPYAIYAMCGLLVAYIYYHKRDELTVTATLKPLFGKKIASPAASAVIDTLSMLALAIGLATGLAMCITLVVTGLKSGYGIDESLSLFIAIGVVIVLAFTFSSYIGLDKGLKIVGSLNAWFYYGLMILLLLTGPTLYILRIGTAGLAEWLNNFWLWGLDPIDIGGPALTRSWTLFDWAFWVGYAPVTGIFLAMLSYGRTVREYMIVNWILPSVFGFFWFAIWGASAIHMQASGAADLVGAIKSGGAVMALWEFLKHLPFNLGAIVLPVNILVILASFITNADATLTNIGSMCVRNVPIGTEPPANMKAVWGISVGIVSIVMAAFGGGAQGVDGVKALAAVAGFVVLFIFAIQTVAFVKVFFVDKVEMDVSPIFADAGNKHDVESGK</sequence>
<keyword evidence="6 8" id="KW-1133">Transmembrane helix</keyword>
<feature type="transmembrane region" description="Helical" evidence="8">
    <location>
        <begin position="463"/>
        <end position="480"/>
    </location>
</feature>
<dbReference type="Pfam" id="PF02028">
    <property type="entry name" value="BCCT"/>
    <property type="match status" value="1"/>
</dbReference>
<keyword evidence="4" id="KW-1003">Cell membrane</keyword>
<reference evidence="10" key="1">
    <citation type="submission" date="2010-03" db="EMBL/GenBank/DDBJ databases">
        <title>The genome sequence of Synergistetes sp. SGP1.</title>
        <authorList>
            <consortium name="metaHIT consortium -- http://www.metahit.eu/"/>
            <person name="Pajon A."/>
            <person name="Turner K."/>
            <person name="Parkhill J."/>
            <person name="Wade W."/>
            <person name="Vartoukian S."/>
        </authorList>
    </citation>
    <scope>NUCLEOTIDE SEQUENCE [LARGE SCALE GENOMIC DNA]</scope>
    <source>
        <strain evidence="10">SGP1</strain>
    </source>
</reference>